<dbReference type="Proteomes" id="UP000244224">
    <property type="component" value="Unassembled WGS sequence"/>
</dbReference>
<feature type="transmembrane region" description="Helical" evidence="3">
    <location>
        <begin position="40"/>
        <end position="62"/>
    </location>
</feature>
<keyword evidence="5" id="KW-1185">Reference proteome</keyword>
<feature type="compositionally biased region" description="Low complexity" evidence="2">
    <location>
        <begin position="474"/>
        <end position="492"/>
    </location>
</feature>
<feature type="region of interest" description="Disordered" evidence="2">
    <location>
        <begin position="474"/>
        <end position="531"/>
    </location>
</feature>
<reference evidence="4 5" key="1">
    <citation type="submission" date="2018-04" db="EMBL/GenBank/DDBJ databases">
        <title>Genomic Encyclopedia of Archaeal and Bacterial Type Strains, Phase II (KMG-II): from individual species to whole genera.</title>
        <authorList>
            <person name="Goeker M."/>
        </authorList>
    </citation>
    <scope>NUCLEOTIDE SEQUENCE [LARGE SCALE GENOMIC DNA]</scope>
    <source>
        <strain evidence="4 5">DSM 21823</strain>
    </source>
</reference>
<accession>A0A2T6A6E0</accession>
<keyword evidence="3" id="KW-1133">Transmembrane helix</keyword>
<protein>
    <submittedName>
        <fullName evidence="4">Uncharacterized protein</fullName>
    </submittedName>
</protein>
<organism evidence="4 5">
    <name type="scientific">Gemmobacter caeni</name>
    <dbReference type="NCBI Taxonomy" id="589035"/>
    <lineage>
        <taxon>Bacteria</taxon>
        <taxon>Pseudomonadati</taxon>
        <taxon>Pseudomonadota</taxon>
        <taxon>Alphaproteobacteria</taxon>
        <taxon>Rhodobacterales</taxon>
        <taxon>Paracoccaceae</taxon>
        <taxon>Gemmobacter</taxon>
    </lineage>
</organism>
<feature type="coiled-coil region" evidence="1">
    <location>
        <begin position="339"/>
        <end position="373"/>
    </location>
</feature>
<dbReference type="RefSeq" id="WP_108130940.1">
    <property type="nucleotide sequence ID" value="NZ_QBKP01000038.1"/>
</dbReference>
<keyword evidence="3" id="KW-0812">Transmembrane</keyword>
<evidence type="ECO:0000256" key="2">
    <source>
        <dbReference type="SAM" id="MobiDB-lite"/>
    </source>
</evidence>
<sequence>MSLSGMRDLIARMRLDTSHFSQGLRGLEVETKRTAAKMGLAFRTFALGFAGGIAGGLVTGAIDKMTTGLAQTVKGIAAVGDEAKRAGLDLRTFQEWKFVAEQNRIGVDQLVDGFKELNLRADEWIKTGAGAGAESFQRLGYTSDDLSRKLKNPSDLMLEIIGRMEGLDKAAQIRIADELFGGSAGERFVELLAQGEDGMRRTIDRANELGVVLDSQVVEKAAQMDRKFSEVGDRISAKFQQVVVNVAEAFGIIDTLENSFGSEAFAKAVLGGNSYEELRDNLRAIADNAQGFDVLRGSIAAVDAEVSGLTVEATMLVQSLQRAGEIGKAEVLSGWVEGLEASRQAMARSEITAEEFEQRVRTTRENIIALMGELAGVDEAAIQAFINGEMSAEDFQRRVEDATTATGGLISEMGGVDGVTFNAVISRLGGLGKVIEAVAGAARALRAALPGASEAAPFDDRGAAIQEARAGSYANSSPYAPKSSSKPKSAPSGFSVDMDGNGVPDVVDDARKKASGGGKSKGGGGGGAKDDFGKSLSDWRVEVEGMLAEAAALNDLQLAFDEYGIAVDVARRKAELLQEAKEAGKTITPELRAEIDKLADSYADAATQMEMAKQRHEDFKSAVEQTKSTLSGVFTGLVTGAQTFRQALGNVIAKLAEMIAMKGFEQLWSGGLGKGVGGILKALGFSRGGYTGDGGVDEAAGVVHRGEVVWSQADIRRAGGVQLVERMRVSGDLGKLFRMPGFAKGGVVGGQVSPGASSRRAFAPTEIARLVAMPDVGAVTRVSGGSAPKQGRDLVDVRIGVDPRNGNIQAFVDRRAAQVATGLDAQAQRAQVRLMPDMIRDMQRRGT</sequence>
<evidence type="ECO:0000256" key="3">
    <source>
        <dbReference type="SAM" id="Phobius"/>
    </source>
</evidence>
<dbReference type="OrthoDB" id="7311517at2"/>
<keyword evidence="1" id="KW-0175">Coiled coil</keyword>
<evidence type="ECO:0000313" key="5">
    <source>
        <dbReference type="Proteomes" id="UP000244224"/>
    </source>
</evidence>
<keyword evidence="3" id="KW-0472">Membrane</keyword>
<feature type="compositionally biased region" description="Gly residues" evidence="2">
    <location>
        <begin position="515"/>
        <end position="527"/>
    </location>
</feature>
<comment type="caution">
    <text evidence="4">The sequence shown here is derived from an EMBL/GenBank/DDBJ whole genome shotgun (WGS) entry which is preliminary data.</text>
</comment>
<dbReference type="AlphaFoldDB" id="A0A2T6A6E0"/>
<name>A0A2T6A6E0_9RHOB</name>
<proteinExistence type="predicted"/>
<gene>
    <name evidence="4" type="ORF">C8N34_1383</name>
</gene>
<evidence type="ECO:0000313" key="4">
    <source>
        <dbReference type="EMBL" id="PTX39400.1"/>
    </source>
</evidence>
<evidence type="ECO:0000256" key="1">
    <source>
        <dbReference type="SAM" id="Coils"/>
    </source>
</evidence>
<dbReference type="EMBL" id="QBKP01000038">
    <property type="protein sequence ID" value="PTX39400.1"/>
    <property type="molecule type" value="Genomic_DNA"/>
</dbReference>